<accession>A0A699UU83</accession>
<dbReference type="EMBL" id="BKCJ011357879">
    <property type="protein sequence ID" value="GFD25091.1"/>
    <property type="molecule type" value="Genomic_DNA"/>
</dbReference>
<dbReference type="AlphaFoldDB" id="A0A699UU83"/>
<name>A0A699UU83_TANCI</name>
<feature type="non-terminal residue" evidence="1">
    <location>
        <position position="1"/>
    </location>
</feature>
<feature type="non-terminal residue" evidence="1">
    <location>
        <position position="100"/>
    </location>
</feature>
<organism evidence="1">
    <name type="scientific">Tanacetum cinerariifolium</name>
    <name type="common">Dalmatian daisy</name>
    <name type="synonym">Chrysanthemum cinerariifolium</name>
    <dbReference type="NCBI Taxonomy" id="118510"/>
    <lineage>
        <taxon>Eukaryota</taxon>
        <taxon>Viridiplantae</taxon>
        <taxon>Streptophyta</taxon>
        <taxon>Embryophyta</taxon>
        <taxon>Tracheophyta</taxon>
        <taxon>Spermatophyta</taxon>
        <taxon>Magnoliopsida</taxon>
        <taxon>eudicotyledons</taxon>
        <taxon>Gunneridae</taxon>
        <taxon>Pentapetalae</taxon>
        <taxon>asterids</taxon>
        <taxon>campanulids</taxon>
        <taxon>Asterales</taxon>
        <taxon>Asteraceae</taxon>
        <taxon>Asteroideae</taxon>
        <taxon>Anthemideae</taxon>
        <taxon>Anthemidinae</taxon>
        <taxon>Tanacetum</taxon>
    </lineage>
</organism>
<proteinExistence type="predicted"/>
<protein>
    <submittedName>
        <fullName evidence="1">Uncharacterized protein</fullName>
    </submittedName>
</protein>
<comment type="caution">
    <text evidence="1">The sequence shown here is derived from an EMBL/GenBank/DDBJ whole genome shotgun (WGS) entry which is preliminary data.</text>
</comment>
<evidence type="ECO:0000313" key="1">
    <source>
        <dbReference type="EMBL" id="GFD25091.1"/>
    </source>
</evidence>
<reference evidence="1" key="1">
    <citation type="journal article" date="2019" name="Sci. Rep.">
        <title>Draft genome of Tanacetum cinerariifolium, the natural source of mosquito coil.</title>
        <authorList>
            <person name="Yamashiro T."/>
            <person name="Shiraishi A."/>
            <person name="Satake H."/>
            <person name="Nakayama K."/>
        </authorList>
    </citation>
    <scope>NUCLEOTIDE SEQUENCE</scope>
</reference>
<gene>
    <name evidence="1" type="ORF">Tci_897060</name>
</gene>
<sequence>IIERQSIKANKLNLKKYDINNATITVDPEVEKRLLLSLICMYLLFVTVLVRKSLIEPETVTVTKLETAIVTEPKTGTVTGVEITIVTEAETAIVTEAETL</sequence>